<reference evidence="1" key="1">
    <citation type="submission" date="2019-03" db="EMBL/GenBank/DDBJ databases">
        <title>Single cell metagenomics reveals metabolic interactions within the superorganism composed of flagellate Streblomastix strix and complex community of Bacteroidetes bacteria on its surface.</title>
        <authorList>
            <person name="Treitli S.C."/>
            <person name="Kolisko M."/>
            <person name="Husnik F."/>
            <person name="Keeling P."/>
            <person name="Hampl V."/>
        </authorList>
    </citation>
    <scope>NUCLEOTIDE SEQUENCE</scope>
    <source>
        <strain evidence="1">STM</strain>
    </source>
</reference>
<comment type="caution">
    <text evidence="1">The sequence shown here is derived from an EMBL/GenBank/DDBJ whole genome shotgun (WGS) entry which is preliminary data.</text>
</comment>
<gene>
    <name evidence="1" type="ORF">EZS27_019462</name>
</gene>
<accession>A0A5J4RE42</accession>
<protein>
    <submittedName>
        <fullName evidence="1">Uncharacterized protein</fullName>
    </submittedName>
</protein>
<name>A0A5J4RE42_9ZZZZ</name>
<dbReference type="AlphaFoldDB" id="A0A5J4RE42"/>
<evidence type="ECO:0000313" key="1">
    <source>
        <dbReference type="EMBL" id="KAA6331992.1"/>
    </source>
</evidence>
<organism evidence="1">
    <name type="scientific">termite gut metagenome</name>
    <dbReference type="NCBI Taxonomy" id="433724"/>
    <lineage>
        <taxon>unclassified sequences</taxon>
        <taxon>metagenomes</taxon>
        <taxon>organismal metagenomes</taxon>
    </lineage>
</organism>
<sequence>MNAIMEKSEVYFTNLRTTPNSNLLDKMEHLVRKAGITHIDFKNQFTAIKIHFGEPGNLAYIRANYAARMANLLRNLEAKPFLTDCNTLYS</sequence>
<proteinExistence type="predicted"/>
<feature type="non-terminal residue" evidence="1">
    <location>
        <position position="90"/>
    </location>
</feature>
<dbReference type="EMBL" id="SNRY01001298">
    <property type="protein sequence ID" value="KAA6331992.1"/>
    <property type="molecule type" value="Genomic_DNA"/>
</dbReference>